<evidence type="ECO:0000313" key="2">
    <source>
        <dbReference type="EMBL" id="XCD03963.1"/>
    </source>
</evidence>
<dbReference type="Pfam" id="PF23343">
    <property type="entry name" value="REP_ORF2-G2P"/>
    <property type="match status" value="1"/>
</dbReference>
<dbReference type="EMBL" id="PP511808">
    <property type="protein sequence ID" value="XCD07763.1"/>
    <property type="molecule type" value="Genomic_DNA"/>
</dbReference>
<protein>
    <submittedName>
        <fullName evidence="3">Replication initiator protein</fullName>
    </submittedName>
</protein>
<proteinExistence type="predicted"/>
<organism evidence="3">
    <name type="scientific">Dulem virus 202</name>
    <dbReference type="NCBI Taxonomy" id="3145679"/>
    <lineage>
        <taxon>Viruses</taxon>
        <taxon>Monodnaviria</taxon>
        <taxon>Sangervirae</taxon>
        <taxon>Phixviricota</taxon>
        <taxon>Malgrandaviricetes</taxon>
        <taxon>Petitvirales</taxon>
        <taxon>Microviridae</taxon>
        <taxon>Microvirus</taxon>
    </lineage>
</organism>
<dbReference type="EMBL" id="PP511406">
    <property type="protein sequence ID" value="XCD03963.1"/>
    <property type="molecule type" value="Genomic_DNA"/>
</dbReference>
<accession>A0AAU8B233</accession>
<name>A0AAU8B233_9VIRU</name>
<feature type="domain" description="Replication-associated protein ORF2/G2P" evidence="1">
    <location>
        <begin position="84"/>
        <end position="219"/>
    </location>
</feature>
<reference evidence="3" key="1">
    <citation type="submission" date="2024-03" db="EMBL/GenBank/DDBJ databases">
        <title>Diverse circular DNA viruses in blood, oral, and fecal samples of captive lemurs.</title>
        <authorList>
            <person name="Paietta E.N."/>
            <person name="Kraberger S."/>
            <person name="Lund M.C."/>
            <person name="Custer J.M."/>
            <person name="Vargas K.M."/>
            <person name="Ehmke E.E."/>
            <person name="Yoder A.D."/>
            <person name="Varsani A."/>
        </authorList>
    </citation>
    <scope>NUCLEOTIDE SEQUENCE</scope>
    <source>
        <strain evidence="2">Duke_21_61</strain>
        <strain evidence="3">Duke_24FS_68</strain>
        <strain evidence="4">Duke_28FS_65</strain>
    </source>
</reference>
<evidence type="ECO:0000259" key="1">
    <source>
        <dbReference type="Pfam" id="PF23343"/>
    </source>
</evidence>
<sequence>MGCSHPLVRLNEDSSIQSLDRFLHWKNAYQRWEESKQREVVIKELLKNEDAQLLPCGKCINCRLSQSASWANRMEMELGYHKDNWFLTLTYNDEHVPHGYKVDETTGEILVENLTLIPKDLQDFLKRLRRNIQYHNRGEAQLMYFGCGEYGDQTHRPHYHAIVYDLPIKPEELKELKRKNGFVYYTCEWLEKVWGKGNIILGAVTWESCAYVARYVVKKRKGKDAKDWYESLGIEPEFVRMSLKPAIGARYYEDNATAIYSSDSIQLSNGKRCKPPRYFDKRFDADMLKSELQSLEDWGRTFDEEVSGIKAESDELKAIKRKRRKIANDALFAELKKTTLPMDEYLALKEVKRANQAKKLVRPDN</sequence>
<dbReference type="EMBL" id="PP511546">
    <property type="protein sequence ID" value="XCD05331.1"/>
    <property type="molecule type" value="Genomic_DNA"/>
</dbReference>
<dbReference type="InterPro" id="IPR056906">
    <property type="entry name" value="ORF2/G2P_dom"/>
</dbReference>
<evidence type="ECO:0000313" key="3">
    <source>
        <dbReference type="EMBL" id="XCD05331.1"/>
    </source>
</evidence>
<evidence type="ECO:0000313" key="4">
    <source>
        <dbReference type="EMBL" id="XCD07763.1"/>
    </source>
</evidence>